<dbReference type="KEGG" id="tdn:Suden_1253"/>
<keyword evidence="2" id="KW-0732">Signal</keyword>
<dbReference type="STRING" id="326298.Suden_1253"/>
<dbReference type="HOGENOM" id="CLU_057127_0_0_7"/>
<dbReference type="Gene3D" id="1.20.1600.10">
    <property type="entry name" value="Outer membrane efflux proteins (OEP)"/>
    <property type="match status" value="1"/>
</dbReference>
<feature type="coiled-coil region" evidence="1">
    <location>
        <begin position="131"/>
        <end position="158"/>
    </location>
</feature>
<dbReference type="AlphaFoldDB" id="Q30R50"/>
<dbReference type="RefSeq" id="WP_011372883.1">
    <property type="nucleotide sequence ID" value="NC_007575.1"/>
</dbReference>
<proteinExistence type="predicted"/>
<organism evidence="3 4">
    <name type="scientific">Sulfurimonas denitrificans (strain ATCC 33889 / DSM 1251)</name>
    <name type="common">Thiomicrospira denitrificans (strain ATCC 33889 / DSM 1251)</name>
    <dbReference type="NCBI Taxonomy" id="326298"/>
    <lineage>
        <taxon>Bacteria</taxon>
        <taxon>Pseudomonadati</taxon>
        <taxon>Campylobacterota</taxon>
        <taxon>Epsilonproteobacteria</taxon>
        <taxon>Campylobacterales</taxon>
        <taxon>Sulfurimonadaceae</taxon>
        <taxon>Sulfurimonas</taxon>
    </lineage>
</organism>
<dbReference type="eggNOG" id="COG1538">
    <property type="taxonomic scope" value="Bacteria"/>
</dbReference>
<keyword evidence="4" id="KW-1185">Reference proteome</keyword>
<reference evidence="3 4" key="1">
    <citation type="journal article" date="2008" name="Appl. Environ. Microbiol.">
        <title>Genome of the epsilonproteobacterial chemolithoautotroph Sulfurimonas denitrificans.</title>
        <authorList>
            <person name="Sievert S.M."/>
            <person name="Scott K.M."/>
            <person name="Klotz M.G."/>
            <person name="Chain P.S.G."/>
            <person name="Hauser L.J."/>
            <person name="Hemp J."/>
            <person name="Huegler M."/>
            <person name="Land M."/>
            <person name="Lapidus A."/>
            <person name="Larimer F.W."/>
            <person name="Lucas S."/>
            <person name="Malfatti S.A."/>
            <person name="Meyer F."/>
            <person name="Paulsen I.T."/>
            <person name="Ren Q."/>
            <person name="Simon J."/>
            <person name="Bailey K."/>
            <person name="Diaz E."/>
            <person name="Fitzpatrick K.A."/>
            <person name="Glover B."/>
            <person name="Gwatney N."/>
            <person name="Korajkic A."/>
            <person name="Long A."/>
            <person name="Mobberley J.M."/>
            <person name="Pantry S.N."/>
            <person name="Pazder G."/>
            <person name="Peterson S."/>
            <person name="Quintanilla J.D."/>
            <person name="Sprinkle R."/>
            <person name="Stephens J."/>
            <person name="Thomas P."/>
            <person name="Vaughn R."/>
            <person name="Weber M.J."/>
            <person name="Wooten L.L."/>
        </authorList>
    </citation>
    <scope>NUCLEOTIDE SEQUENCE [LARGE SCALE GENOMIC DNA]</scope>
    <source>
        <strain evidence="4">ATCC 33889 / DSM 1251</strain>
    </source>
</reference>
<evidence type="ECO:0000256" key="1">
    <source>
        <dbReference type="SAM" id="Coils"/>
    </source>
</evidence>
<feature type="signal peptide" evidence="2">
    <location>
        <begin position="1"/>
        <end position="20"/>
    </location>
</feature>
<gene>
    <name evidence="3" type="ordered locus">Suden_1253</name>
</gene>
<evidence type="ECO:0000313" key="4">
    <source>
        <dbReference type="Proteomes" id="UP000002714"/>
    </source>
</evidence>
<dbReference type="SUPFAM" id="SSF56954">
    <property type="entry name" value="Outer membrane efflux proteins (OEP)"/>
    <property type="match status" value="1"/>
</dbReference>
<dbReference type="GO" id="GO:0015562">
    <property type="term" value="F:efflux transmembrane transporter activity"/>
    <property type="evidence" value="ECO:0007669"/>
    <property type="project" value="InterPro"/>
</dbReference>
<protein>
    <recommendedName>
        <fullName evidence="5">Outer membrane efflux protein</fullName>
    </recommendedName>
</protein>
<name>Q30R50_SULDN</name>
<keyword evidence="1" id="KW-0175">Coiled coil</keyword>
<evidence type="ECO:0000256" key="2">
    <source>
        <dbReference type="SAM" id="SignalP"/>
    </source>
</evidence>
<accession>Q30R50</accession>
<evidence type="ECO:0000313" key="3">
    <source>
        <dbReference type="EMBL" id="ABB44531.1"/>
    </source>
</evidence>
<dbReference type="OrthoDB" id="5372263at2"/>
<feature type="chain" id="PRO_5004219747" description="Outer membrane efflux protein" evidence="2">
    <location>
        <begin position="21"/>
        <end position="407"/>
    </location>
</feature>
<evidence type="ECO:0008006" key="5">
    <source>
        <dbReference type="Google" id="ProtNLM"/>
    </source>
</evidence>
<dbReference type="EMBL" id="CP000153">
    <property type="protein sequence ID" value="ABB44531.1"/>
    <property type="molecule type" value="Genomic_DNA"/>
</dbReference>
<dbReference type="Proteomes" id="UP000002714">
    <property type="component" value="Chromosome"/>
</dbReference>
<sequence length="407" mass="46937">MKALHLSIALLALCSSFVVAQDKNSLEEYISDNKKEYFRLESDKVDSSSNVLRDSWISPLMLNYSYGVSEAYDTESITKKTSITIDQPIFQSGGIYFGIKYAEATRLYSQYSVDVAKRKLIKDAISLLMQIKQSEMRIQKQKLLIKNAEINLAQKKESYLSGQLDSGFLNSAIIDKNIAIQALYDIEANRERLISKFRVISDLDYEKATLPHLEIIEKEEFMVNNLSFKQSQSLSEKNRYFKSTTISKYLPKISIYAGYNMDRSENFAFQGGSLSGSRETDYINYGLKASMPLNISMFDDIQSAKVEYLVSKIEELDKKKELNALFEQVMQNLESLKKKRILSVENTQLYEELLAETKELYGAGYKTEYDVELLNNSLHVQKNDIEIYELDRQLELLTLYEIYKNEI</sequence>